<proteinExistence type="predicted"/>
<reference evidence="1" key="1">
    <citation type="submission" date="2012-04" db="EMBL/GenBank/DDBJ databases">
        <title>The Genome Sequence of Loa loa.</title>
        <authorList>
            <consortium name="The Broad Institute Genome Sequencing Platform"/>
            <consortium name="Broad Institute Genome Sequencing Center for Infectious Disease"/>
            <person name="Nutman T.B."/>
            <person name="Fink D.L."/>
            <person name="Russ C."/>
            <person name="Young S."/>
            <person name="Zeng Q."/>
            <person name="Gargeya S."/>
            <person name="Alvarado L."/>
            <person name="Berlin A."/>
            <person name="Chapman S.B."/>
            <person name="Chen Z."/>
            <person name="Freedman E."/>
            <person name="Gellesch M."/>
            <person name="Goldberg J."/>
            <person name="Griggs A."/>
            <person name="Gujja S."/>
            <person name="Heilman E.R."/>
            <person name="Heiman D."/>
            <person name="Howarth C."/>
            <person name="Mehta T."/>
            <person name="Neiman D."/>
            <person name="Pearson M."/>
            <person name="Roberts A."/>
            <person name="Saif S."/>
            <person name="Shea T."/>
            <person name="Shenoy N."/>
            <person name="Sisk P."/>
            <person name="Stolte C."/>
            <person name="Sykes S."/>
            <person name="White J."/>
            <person name="Yandava C."/>
            <person name="Haas B."/>
            <person name="Henn M.R."/>
            <person name="Nusbaum C."/>
            <person name="Birren B."/>
        </authorList>
    </citation>
    <scope>NUCLEOTIDE SEQUENCE [LARGE SCALE GENOMIC DNA]</scope>
</reference>
<dbReference type="AlphaFoldDB" id="A0A1S0UC13"/>
<dbReference type="EMBL" id="JH712081">
    <property type="protein sequence ID" value="EFO28306.1"/>
    <property type="molecule type" value="Genomic_DNA"/>
</dbReference>
<accession>A0A1S0UC13</accession>
<dbReference type="GeneID" id="9937532"/>
<evidence type="ECO:0000313" key="1">
    <source>
        <dbReference type="EMBL" id="EFO28306.1"/>
    </source>
</evidence>
<dbReference type="InParanoid" id="A0A1S0UC13"/>
<sequence>MSSEFQCCLKLHRLQTDREKKIMEKFLFRKIQWGFKKSISPNSEISDDVTEIKEYTKFGYPHTTHFKLSSQLSLYYFITTVITLSLYHRSYHFITLRVIGTFSCWRY</sequence>
<protein>
    <submittedName>
        <fullName evidence="1">Uncharacterized protein</fullName>
    </submittedName>
</protein>
<dbReference type="CTD" id="9937532"/>
<name>A0A1S0UC13_LOALO</name>
<dbReference type="RefSeq" id="XP_003135751.1">
    <property type="nucleotide sequence ID" value="XM_003135703.1"/>
</dbReference>
<organism evidence="1">
    <name type="scientific">Loa loa</name>
    <name type="common">Eye worm</name>
    <name type="synonym">Filaria loa</name>
    <dbReference type="NCBI Taxonomy" id="7209"/>
    <lineage>
        <taxon>Eukaryota</taxon>
        <taxon>Metazoa</taxon>
        <taxon>Ecdysozoa</taxon>
        <taxon>Nematoda</taxon>
        <taxon>Chromadorea</taxon>
        <taxon>Rhabditida</taxon>
        <taxon>Spirurina</taxon>
        <taxon>Spiruromorpha</taxon>
        <taxon>Filarioidea</taxon>
        <taxon>Onchocercidae</taxon>
        <taxon>Loa</taxon>
    </lineage>
</organism>
<gene>
    <name evidence="1" type="ORF">LOAG_00163</name>
</gene>
<dbReference type="KEGG" id="loa:LOAG_00163"/>